<reference evidence="2 3" key="1">
    <citation type="submission" date="2017-09" db="EMBL/GenBank/DDBJ databases">
        <title>Large-scale bioinformatics analysis of Bacillus genomes uncovers conserved roles of natural products in bacterial physiology.</title>
        <authorList>
            <consortium name="Agbiome Team Llc"/>
            <person name="Bleich R.M."/>
            <person name="Grubbs K.J."/>
            <person name="Santa Maria K.C."/>
            <person name="Allen S.E."/>
            <person name="Farag S."/>
            <person name="Shank E.A."/>
            <person name="Bowers A."/>
        </authorList>
    </citation>
    <scope>NUCLEOTIDE SEQUENCE [LARGE SCALE GENOMIC DNA]</scope>
    <source>
        <strain evidence="2 3">AFS010695</strain>
    </source>
</reference>
<protein>
    <submittedName>
        <fullName evidence="2">Uncharacterized protein</fullName>
    </submittedName>
</protein>
<gene>
    <name evidence="2" type="ORF">CN425_18665</name>
</gene>
<evidence type="ECO:0000313" key="2">
    <source>
        <dbReference type="EMBL" id="PEV99792.1"/>
    </source>
</evidence>
<keyword evidence="1" id="KW-1133">Transmembrane helix</keyword>
<feature type="transmembrane region" description="Helical" evidence="1">
    <location>
        <begin position="24"/>
        <end position="54"/>
    </location>
</feature>
<dbReference type="EMBL" id="NTWE01000033">
    <property type="protein sequence ID" value="PEV99792.1"/>
    <property type="molecule type" value="Genomic_DNA"/>
</dbReference>
<proteinExistence type="predicted"/>
<dbReference type="Proteomes" id="UP000220635">
    <property type="component" value="Unassembled WGS sequence"/>
</dbReference>
<keyword evidence="1" id="KW-0472">Membrane</keyword>
<comment type="caution">
    <text evidence="2">The sequence shown here is derived from an EMBL/GenBank/DDBJ whole genome shotgun (WGS) entry which is preliminary data.</text>
</comment>
<dbReference type="AlphaFoldDB" id="A0A2A8PTH3"/>
<name>A0A2A8PTH3_BACCE</name>
<accession>A0A2A8PTH3</accession>
<evidence type="ECO:0000256" key="1">
    <source>
        <dbReference type="SAM" id="Phobius"/>
    </source>
</evidence>
<organism evidence="2 3">
    <name type="scientific">Bacillus cereus</name>
    <dbReference type="NCBI Taxonomy" id="1396"/>
    <lineage>
        <taxon>Bacteria</taxon>
        <taxon>Bacillati</taxon>
        <taxon>Bacillota</taxon>
        <taxon>Bacilli</taxon>
        <taxon>Bacillales</taxon>
        <taxon>Bacillaceae</taxon>
        <taxon>Bacillus</taxon>
        <taxon>Bacillus cereus group</taxon>
    </lineage>
</organism>
<evidence type="ECO:0000313" key="3">
    <source>
        <dbReference type="Proteomes" id="UP000220635"/>
    </source>
</evidence>
<keyword evidence="1" id="KW-0812">Transmembrane</keyword>
<sequence length="61" mass="7087">MSVPQKKSILSRLDLESRSHRWRLYLFIALTYMVLAGSIWFGLQSLALLFPILFTIGISMR</sequence>